<dbReference type="AlphaFoldDB" id="A0A9N8YYX5"/>
<comment type="caution">
    <text evidence="1">The sequence shown here is derived from an EMBL/GenBank/DDBJ whole genome shotgun (WGS) entry which is preliminary data.</text>
</comment>
<proteinExistence type="predicted"/>
<dbReference type="EMBL" id="CAJVPP010000236">
    <property type="protein sequence ID" value="CAG8459296.1"/>
    <property type="molecule type" value="Genomic_DNA"/>
</dbReference>
<name>A0A9N8YYX5_FUNMO</name>
<keyword evidence="2" id="KW-1185">Reference proteome</keyword>
<dbReference type="Proteomes" id="UP000789375">
    <property type="component" value="Unassembled WGS sequence"/>
</dbReference>
<reference evidence="1" key="1">
    <citation type="submission" date="2021-06" db="EMBL/GenBank/DDBJ databases">
        <authorList>
            <person name="Kallberg Y."/>
            <person name="Tangrot J."/>
            <person name="Rosling A."/>
        </authorList>
    </citation>
    <scope>NUCLEOTIDE SEQUENCE</scope>
    <source>
        <strain evidence="1">87-6 pot B 2015</strain>
    </source>
</reference>
<evidence type="ECO:0000313" key="2">
    <source>
        <dbReference type="Proteomes" id="UP000789375"/>
    </source>
</evidence>
<accession>A0A9N8YYX5</accession>
<organism evidence="1 2">
    <name type="scientific">Funneliformis mosseae</name>
    <name type="common">Endomycorrhizal fungus</name>
    <name type="synonym">Glomus mosseae</name>
    <dbReference type="NCBI Taxonomy" id="27381"/>
    <lineage>
        <taxon>Eukaryota</taxon>
        <taxon>Fungi</taxon>
        <taxon>Fungi incertae sedis</taxon>
        <taxon>Mucoromycota</taxon>
        <taxon>Glomeromycotina</taxon>
        <taxon>Glomeromycetes</taxon>
        <taxon>Glomerales</taxon>
        <taxon>Glomeraceae</taxon>
        <taxon>Funneliformis</taxon>
    </lineage>
</organism>
<protein>
    <submittedName>
        <fullName evidence="1">11227_t:CDS:1</fullName>
    </submittedName>
</protein>
<sequence>MTRDFVCEKAKIEGRQRGQSIIEIDKIESPKMYGISTWERSGYTNYTMGLRSDHCSLVTETHTITGTCPNGRHIGIRASPNIKQKNTERPFETTLQKRY</sequence>
<gene>
    <name evidence="1" type="ORF">FMOSSE_LOCUS1952</name>
</gene>
<evidence type="ECO:0000313" key="1">
    <source>
        <dbReference type="EMBL" id="CAG8459296.1"/>
    </source>
</evidence>